<evidence type="ECO:0000313" key="6">
    <source>
        <dbReference type="Proteomes" id="UP000325458"/>
    </source>
</evidence>
<protein>
    <submittedName>
        <fullName evidence="5">Serine/threonine-protein phosphatase</fullName>
    </submittedName>
</protein>
<gene>
    <name evidence="5" type="ORF">CP981_01255</name>
</gene>
<feature type="domain" description="PPM-type phosphatase" evidence="4">
    <location>
        <begin position="158"/>
        <end position="378"/>
    </location>
</feature>
<dbReference type="GeneID" id="90921967"/>
<name>A0AAE6NCT2_STRPT</name>
<dbReference type="InterPro" id="IPR001932">
    <property type="entry name" value="PPM-type_phosphatase-like_dom"/>
</dbReference>
<keyword evidence="3" id="KW-1133">Transmembrane helix</keyword>
<dbReference type="RefSeq" id="WP_085926630.1">
    <property type="nucleotide sequence ID" value="NZ_BAABSS010000016.1"/>
</dbReference>
<dbReference type="Proteomes" id="UP000325458">
    <property type="component" value="Chromosome"/>
</dbReference>
<dbReference type="SMART" id="SM00331">
    <property type="entry name" value="PP2C_SIG"/>
    <property type="match status" value="1"/>
</dbReference>
<evidence type="ECO:0000256" key="1">
    <source>
        <dbReference type="ARBA" id="ARBA00022801"/>
    </source>
</evidence>
<feature type="transmembrane region" description="Helical" evidence="3">
    <location>
        <begin position="105"/>
        <end position="127"/>
    </location>
</feature>
<dbReference type="PANTHER" id="PTHR43156">
    <property type="entry name" value="STAGE II SPORULATION PROTEIN E-RELATED"/>
    <property type="match status" value="1"/>
</dbReference>
<dbReference type="InterPro" id="IPR052016">
    <property type="entry name" value="Bact_Sigma-Reg"/>
</dbReference>
<dbReference type="GO" id="GO:0016791">
    <property type="term" value="F:phosphatase activity"/>
    <property type="evidence" value="ECO:0007669"/>
    <property type="project" value="TreeGrafter"/>
</dbReference>
<dbReference type="KEGG" id="spla:CP981_01255"/>
<accession>A0AAE6NCT2</accession>
<feature type="transmembrane region" description="Helical" evidence="3">
    <location>
        <begin position="81"/>
        <end position="99"/>
    </location>
</feature>
<dbReference type="PANTHER" id="PTHR43156:SF2">
    <property type="entry name" value="STAGE II SPORULATION PROTEIN E"/>
    <property type="match status" value="1"/>
</dbReference>
<evidence type="ECO:0000313" key="5">
    <source>
        <dbReference type="EMBL" id="QEV50484.1"/>
    </source>
</evidence>
<dbReference type="FunFam" id="3.60.40.10:FF:000058">
    <property type="entry name" value="Stage II sporulation protein E"/>
    <property type="match status" value="1"/>
</dbReference>
<feature type="transmembrane region" description="Helical" evidence="3">
    <location>
        <begin position="35"/>
        <end position="52"/>
    </location>
</feature>
<keyword evidence="3" id="KW-0472">Membrane</keyword>
<feature type="transmembrane region" description="Helical" evidence="3">
    <location>
        <begin position="58"/>
        <end position="76"/>
    </location>
</feature>
<keyword evidence="1" id="KW-0378">Hydrolase</keyword>
<dbReference type="Pfam" id="PF07228">
    <property type="entry name" value="SpoIIE"/>
    <property type="match status" value="1"/>
</dbReference>
<dbReference type="Gene3D" id="3.60.40.10">
    <property type="entry name" value="PPM-type phosphatase domain"/>
    <property type="match status" value="1"/>
</dbReference>
<proteinExistence type="predicted"/>
<dbReference type="AlphaFoldDB" id="A0AAE6NCT2"/>
<organism evidence="5 6">
    <name type="scientific">Streptomyces platensis</name>
    <dbReference type="NCBI Taxonomy" id="58346"/>
    <lineage>
        <taxon>Bacteria</taxon>
        <taxon>Bacillati</taxon>
        <taxon>Actinomycetota</taxon>
        <taxon>Actinomycetes</taxon>
        <taxon>Kitasatosporales</taxon>
        <taxon>Streptomycetaceae</taxon>
        <taxon>Streptomyces</taxon>
    </lineage>
</organism>
<evidence type="ECO:0000259" key="4">
    <source>
        <dbReference type="SMART" id="SM00331"/>
    </source>
</evidence>
<dbReference type="SUPFAM" id="SSF81606">
    <property type="entry name" value="PP2C-like"/>
    <property type="match status" value="1"/>
</dbReference>
<feature type="region of interest" description="Disordered" evidence="2">
    <location>
        <begin position="1"/>
        <end position="23"/>
    </location>
</feature>
<keyword evidence="3" id="KW-0812">Transmembrane</keyword>
<evidence type="ECO:0000256" key="3">
    <source>
        <dbReference type="SAM" id="Phobius"/>
    </source>
</evidence>
<reference evidence="5 6" key="1">
    <citation type="submission" date="2017-09" db="EMBL/GenBank/DDBJ databases">
        <authorList>
            <person name="Lee N."/>
            <person name="Cho B.-K."/>
        </authorList>
    </citation>
    <scope>NUCLEOTIDE SEQUENCE [LARGE SCALE GENOMIC DNA]</scope>
    <source>
        <strain evidence="5 6">ATCC 23948</strain>
    </source>
</reference>
<sequence>MIRRRVEARAPGAPPMPRAESDVEPPFKSAVRAPMAYVIAATVPIVLLELVIDDRTVRLIPLLILLPAFPAAVGTVRQTVYAVGWILIVITAVLVYRPFPSSYDHGIVLVLALVLGVLCVVICHMRIRRERELLRVRSTAVALQRQMLRTLPILTDRVIVDGAYLPVEADRLVGGDIYEAVTSPYGTRLLFGDVQGKGLPAIGAAFAMLGAFREAAQREPTLTALVDDLEQAVVRHNAFARQTGEPERFVTALIVGVDDSTETQAVNCGHPPPYMVNAGRVTAVPLGNPGVPLGLADLAPKPRIVAWFPFPSGATLISCSDGVTEARSSTGTFYPLEERLRTWAGISPWELAGNLVDDLSRHTAGEHRDDITALVVRRTL</sequence>
<evidence type="ECO:0000256" key="2">
    <source>
        <dbReference type="SAM" id="MobiDB-lite"/>
    </source>
</evidence>
<dbReference type="InterPro" id="IPR036457">
    <property type="entry name" value="PPM-type-like_dom_sf"/>
</dbReference>
<dbReference type="EMBL" id="CP023691">
    <property type="protein sequence ID" value="QEV50484.1"/>
    <property type="molecule type" value="Genomic_DNA"/>
</dbReference>